<dbReference type="SUPFAM" id="SSF55120">
    <property type="entry name" value="Pseudouridine synthase"/>
    <property type="match status" value="1"/>
</dbReference>
<feature type="domain" description="RNA-binding S4" evidence="10">
    <location>
        <begin position="3"/>
        <end position="60"/>
    </location>
</feature>
<dbReference type="SUPFAM" id="SSF55174">
    <property type="entry name" value="Alpha-L RNA-binding motif"/>
    <property type="match status" value="1"/>
</dbReference>
<sequence length="315" mass="35148">MAERIQKVLARAGYGSRRLIESWIKDGKLLVNGVAATLGDQISEKDRVTLEGRPLSSKRIWQQSMPQVLLYHKPVGEVCTRSDPEGRRTIYQSLPVPEEGRWVSVGRLDLNTSGLIILTTDGELANQLMHPSNEMDREYAVRVLGEVTSEMMQTLRDGVELEDGKAHFSDIQPGGGEGANTWFHVVIQEGRNREVRRLWESQGVQVSRLVRLRYGPVIMPNKLKPGRWMMLEGKELEYLYEEAGLKAKATKRGAPAEKISGKKEAPAPVEKEKAAKSTKWPDKSAKAAKKTAPRSAGSDTSPSKRGPRIRGRSDR</sequence>
<dbReference type="InterPro" id="IPR000748">
    <property type="entry name" value="PsdUridine_synth_RsuA/RluB/E/F"/>
</dbReference>
<dbReference type="FunFam" id="3.10.290.10:FF:000003">
    <property type="entry name" value="Pseudouridine synthase"/>
    <property type="match status" value="1"/>
</dbReference>
<dbReference type="InterPro" id="IPR050343">
    <property type="entry name" value="RsuA_PseudoU_synthase"/>
</dbReference>
<dbReference type="InterPro" id="IPR018496">
    <property type="entry name" value="PsdUridine_synth_RsuA/RluB_CS"/>
</dbReference>
<dbReference type="CDD" id="cd02556">
    <property type="entry name" value="PseudoU_synth_RluB"/>
    <property type="match status" value="1"/>
</dbReference>
<evidence type="ECO:0000256" key="4">
    <source>
        <dbReference type="ARBA" id="ARBA00023235"/>
    </source>
</evidence>
<dbReference type="AlphaFoldDB" id="A0A1E3GTM1"/>
<evidence type="ECO:0000256" key="6">
    <source>
        <dbReference type="ARBA" id="ARBA00037383"/>
    </source>
</evidence>
<dbReference type="NCBIfam" id="NF007976">
    <property type="entry name" value="PRK10700.1"/>
    <property type="match status" value="1"/>
</dbReference>
<keyword evidence="12" id="KW-1185">Reference proteome</keyword>
<dbReference type="STRING" id="291169.A9E74_00921"/>
<keyword evidence="2" id="KW-0698">rRNA processing</keyword>
<dbReference type="CDD" id="cd00165">
    <property type="entry name" value="S4"/>
    <property type="match status" value="1"/>
</dbReference>
<evidence type="ECO:0000313" key="12">
    <source>
        <dbReference type="Proteomes" id="UP000094379"/>
    </source>
</evidence>
<dbReference type="Proteomes" id="UP000094379">
    <property type="component" value="Unassembled WGS sequence"/>
</dbReference>
<comment type="caution">
    <text evidence="11">The sequence shown here is derived from an EMBL/GenBank/DDBJ whole genome shotgun (WGS) entry which is preliminary data.</text>
</comment>
<evidence type="ECO:0000259" key="10">
    <source>
        <dbReference type="SMART" id="SM00363"/>
    </source>
</evidence>
<dbReference type="GO" id="GO:0160139">
    <property type="term" value="F:23S rRNA pseudouridine(2605) synthase activity"/>
    <property type="evidence" value="ECO:0007669"/>
    <property type="project" value="UniProtKB-EC"/>
</dbReference>
<dbReference type="InterPro" id="IPR042092">
    <property type="entry name" value="PsdUridine_s_RsuA/RluB/E/F_cat"/>
</dbReference>
<keyword evidence="3 7" id="KW-0694">RNA-binding</keyword>
<evidence type="ECO:0000256" key="1">
    <source>
        <dbReference type="ARBA" id="ARBA00008348"/>
    </source>
</evidence>
<dbReference type="FunFam" id="3.30.70.580:FF:000009">
    <property type="entry name" value="Pseudouridine synthase"/>
    <property type="match status" value="1"/>
</dbReference>
<dbReference type="InterPro" id="IPR020094">
    <property type="entry name" value="TruA/RsuA/RluB/E/F_N"/>
</dbReference>
<feature type="compositionally biased region" description="Basic residues" evidence="9">
    <location>
        <begin position="305"/>
        <end position="315"/>
    </location>
</feature>
<reference evidence="11 12" key="1">
    <citation type="submission" date="2016-07" db="EMBL/GenBank/DDBJ databases">
        <title>Draft Genome Sequence of Methylophaga muralis Bur 1.</title>
        <authorList>
            <person name="Vasilenko O.V."/>
            <person name="Doronina N.V."/>
            <person name="Shmareva M.N."/>
            <person name="Tarlachkov S.V."/>
            <person name="Mustakhimov I."/>
            <person name="Trotsenko Y.A."/>
        </authorList>
    </citation>
    <scope>NUCLEOTIDE SEQUENCE [LARGE SCALE GENOMIC DNA]</scope>
    <source>
        <strain evidence="11 12">Bur 1</strain>
    </source>
</reference>
<dbReference type="Pfam" id="PF01479">
    <property type="entry name" value="S4"/>
    <property type="match status" value="1"/>
</dbReference>
<evidence type="ECO:0000256" key="8">
    <source>
        <dbReference type="RuleBase" id="RU003887"/>
    </source>
</evidence>
<protein>
    <recommendedName>
        <fullName evidence="8">Pseudouridine synthase</fullName>
        <ecNumber evidence="8">5.4.99.-</ecNumber>
    </recommendedName>
</protein>
<dbReference type="PANTHER" id="PTHR47683:SF3">
    <property type="entry name" value="RIBOSOMAL LARGE SUBUNIT PSEUDOURIDINE SYNTHASE B"/>
    <property type="match status" value="1"/>
</dbReference>
<evidence type="ECO:0000313" key="11">
    <source>
        <dbReference type="EMBL" id="ODN67387.1"/>
    </source>
</evidence>
<evidence type="ECO:0000256" key="7">
    <source>
        <dbReference type="PROSITE-ProRule" id="PRU00182"/>
    </source>
</evidence>
<comment type="similarity">
    <text evidence="1 8">Belongs to the pseudouridine synthase RsuA family.</text>
</comment>
<dbReference type="InterPro" id="IPR036986">
    <property type="entry name" value="S4_RNA-bd_sf"/>
</dbReference>
<feature type="region of interest" description="Disordered" evidence="9">
    <location>
        <begin position="249"/>
        <end position="315"/>
    </location>
</feature>
<dbReference type="InterPro" id="IPR006145">
    <property type="entry name" value="PsdUridine_synth_RsuA/RluA"/>
</dbReference>
<evidence type="ECO:0000256" key="3">
    <source>
        <dbReference type="ARBA" id="ARBA00022884"/>
    </source>
</evidence>
<comment type="catalytic activity">
    <reaction evidence="5">
        <text>uridine(2605) in 23S rRNA = pseudouridine(2605) in 23S rRNA</text>
        <dbReference type="Rhea" id="RHEA:42520"/>
        <dbReference type="Rhea" id="RHEA-COMP:10095"/>
        <dbReference type="Rhea" id="RHEA-COMP:10096"/>
        <dbReference type="ChEBI" id="CHEBI:65314"/>
        <dbReference type="ChEBI" id="CHEBI:65315"/>
        <dbReference type="EC" id="5.4.99.22"/>
    </reaction>
</comment>
<keyword evidence="4 8" id="KW-0413">Isomerase</keyword>
<proteinExistence type="inferred from homology"/>
<dbReference type="GO" id="GO:0000455">
    <property type="term" value="P:enzyme-directed rRNA pseudouridine synthesis"/>
    <property type="evidence" value="ECO:0007669"/>
    <property type="project" value="UniProtKB-ARBA"/>
</dbReference>
<dbReference type="FunFam" id="3.30.70.1560:FF:000001">
    <property type="entry name" value="Pseudouridine synthase"/>
    <property type="match status" value="1"/>
</dbReference>
<name>A0A1E3GTM1_9GAMM</name>
<dbReference type="GO" id="GO:0003723">
    <property type="term" value="F:RNA binding"/>
    <property type="evidence" value="ECO:0007669"/>
    <property type="project" value="UniProtKB-KW"/>
</dbReference>
<dbReference type="Gene3D" id="3.10.290.10">
    <property type="entry name" value="RNA-binding S4 domain"/>
    <property type="match status" value="1"/>
</dbReference>
<evidence type="ECO:0000256" key="9">
    <source>
        <dbReference type="SAM" id="MobiDB-lite"/>
    </source>
</evidence>
<dbReference type="GO" id="GO:0005829">
    <property type="term" value="C:cytosol"/>
    <property type="evidence" value="ECO:0007669"/>
    <property type="project" value="UniProtKB-ARBA"/>
</dbReference>
<dbReference type="PROSITE" id="PS50889">
    <property type="entry name" value="S4"/>
    <property type="match status" value="1"/>
</dbReference>
<evidence type="ECO:0000256" key="2">
    <source>
        <dbReference type="ARBA" id="ARBA00022552"/>
    </source>
</evidence>
<dbReference type="PROSITE" id="PS01149">
    <property type="entry name" value="PSI_RSU"/>
    <property type="match status" value="1"/>
</dbReference>
<dbReference type="EC" id="5.4.99.-" evidence="8"/>
<accession>A0A1E3GTM1</accession>
<evidence type="ECO:0000256" key="5">
    <source>
        <dbReference type="ARBA" id="ARBA00036944"/>
    </source>
</evidence>
<dbReference type="Gene3D" id="3.30.70.1560">
    <property type="entry name" value="Alpha-L RNA-binding motif"/>
    <property type="match status" value="1"/>
</dbReference>
<dbReference type="RefSeq" id="WP_069295446.1">
    <property type="nucleotide sequence ID" value="NZ_MCRI01000006.1"/>
</dbReference>
<feature type="compositionally biased region" description="Basic and acidic residues" evidence="9">
    <location>
        <begin position="259"/>
        <end position="285"/>
    </location>
</feature>
<organism evidence="11 12">
    <name type="scientific">Methylophaga muralis</name>
    <dbReference type="NCBI Taxonomy" id="291169"/>
    <lineage>
        <taxon>Bacteria</taxon>
        <taxon>Pseudomonadati</taxon>
        <taxon>Pseudomonadota</taxon>
        <taxon>Gammaproteobacteria</taxon>
        <taxon>Thiotrichales</taxon>
        <taxon>Piscirickettsiaceae</taxon>
        <taxon>Methylophaga</taxon>
    </lineage>
</organism>
<dbReference type="Pfam" id="PF00849">
    <property type="entry name" value="PseudoU_synth_2"/>
    <property type="match status" value="1"/>
</dbReference>
<gene>
    <name evidence="11" type="primary">rluB</name>
    <name evidence="11" type="ORF">A9E74_00921</name>
</gene>
<dbReference type="PANTHER" id="PTHR47683">
    <property type="entry name" value="PSEUDOURIDINE SYNTHASE FAMILY PROTEIN-RELATED"/>
    <property type="match status" value="1"/>
</dbReference>
<dbReference type="Gene3D" id="3.30.70.580">
    <property type="entry name" value="Pseudouridine synthase I, catalytic domain, N-terminal subdomain"/>
    <property type="match status" value="1"/>
</dbReference>
<dbReference type="EMBL" id="MCRI01000006">
    <property type="protein sequence ID" value="ODN67387.1"/>
    <property type="molecule type" value="Genomic_DNA"/>
</dbReference>
<comment type="function">
    <text evidence="6">Responsible for synthesis of pseudouridine from uracil-2605 in 23S ribosomal RNA.</text>
</comment>
<dbReference type="PATRIC" id="fig|291169.3.peg.925"/>
<dbReference type="InterPro" id="IPR020103">
    <property type="entry name" value="PsdUridine_synth_cat_dom_sf"/>
</dbReference>
<dbReference type="NCBIfam" id="TIGR00093">
    <property type="entry name" value="pseudouridine synthase"/>
    <property type="match status" value="1"/>
</dbReference>
<dbReference type="SMART" id="SM00363">
    <property type="entry name" value="S4"/>
    <property type="match status" value="1"/>
</dbReference>
<dbReference type="InterPro" id="IPR002942">
    <property type="entry name" value="S4_RNA-bd"/>
</dbReference>